<organism evidence="1 2">
    <name type="scientific">Characodon lateralis</name>
    <dbReference type="NCBI Taxonomy" id="208331"/>
    <lineage>
        <taxon>Eukaryota</taxon>
        <taxon>Metazoa</taxon>
        <taxon>Chordata</taxon>
        <taxon>Craniata</taxon>
        <taxon>Vertebrata</taxon>
        <taxon>Euteleostomi</taxon>
        <taxon>Actinopterygii</taxon>
        <taxon>Neopterygii</taxon>
        <taxon>Teleostei</taxon>
        <taxon>Neoteleostei</taxon>
        <taxon>Acanthomorphata</taxon>
        <taxon>Ovalentaria</taxon>
        <taxon>Atherinomorphae</taxon>
        <taxon>Cyprinodontiformes</taxon>
        <taxon>Goodeidae</taxon>
        <taxon>Characodon</taxon>
    </lineage>
</organism>
<keyword evidence="2" id="KW-1185">Reference proteome</keyword>
<accession>A0ABU7CX21</accession>
<comment type="caution">
    <text evidence="1">The sequence shown here is derived from an EMBL/GenBank/DDBJ whole genome shotgun (WGS) entry which is preliminary data.</text>
</comment>
<gene>
    <name evidence="1" type="ORF">CHARACLAT_012814</name>
</gene>
<proteinExistence type="predicted"/>
<dbReference type="EMBL" id="JAHUTJ010009094">
    <property type="protein sequence ID" value="MED6267486.1"/>
    <property type="molecule type" value="Genomic_DNA"/>
</dbReference>
<protein>
    <submittedName>
        <fullName evidence="1">Uncharacterized protein</fullName>
    </submittedName>
</protein>
<reference evidence="1 2" key="1">
    <citation type="submission" date="2021-06" db="EMBL/GenBank/DDBJ databases">
        <authorList>
            <person name="Palmer J.M."/>
        </authorList>
    </citation>
    <scope>NUCLEOTIDE SEQUENCE [LARGE SCALE GENOMIC DNA]</scope>
    <source>
        <strain evidence="1 2">CL_MEX2019</strain>
        <tissue evidence="1">Muscle</tissue>
    </source>
</reference>
<name>A0ABU7CX21_9TELE</name>
<evidence type="ECO:0000313" key="2">
    <source>
        <dbReference type="Proteomes" id="UP001352852"/>
    </source>
</evidence>
<sequence length="82" mass="8861">MQRGAITGARTSSTGALAPVGHCLEPPLHCPQPPCCGEEAYQSQLPHSIQRLEVLRADFFHPQSLATVELFDNIGDFSLGDE</sequence>
<evidence type="ECO:0000313" key="1">
    <source>
        <dbReference type="EMBL" id="MED6267486.1"/>
    </source>
</evidence>
<dbReference type="Proteomes" id="UP001352852">
    <property type="component" value="Unassembled WGS sequence"/>
</dbReference>